<gene>
    <name evidence="1" type="ORF">M9H77_28058</name>
</gene>
<organism evidence="1 2">
    <name type="scientific">Catharanthus roseus</name>
    <name type="common">Madagascar periwinkle</name>
    <name type="synonym">Vinca rosea</name>
    <dbReference type="NCBI Taxonomy" id="4058"/>
    <lineage>
        <taxon>Eukaryota</taxon>
        <taxon>Viridiplantae</taxon>
        <taxon>Streptophyta</taxon>
        <taxon>Embryophyta</taxon>
        <taxon>Tracheophyta</taxon>
        <taxon>Spermatophyta</taxon>
        <taxon>Magnoliopsida</taxon>
        <taxon>eudicotyledons</taxon>
        <taxon>Gunneridae</taxon>
        <taxon>Pentapetalae</taxon>
        <taxon>asterids</taxon>
        <taxon>lamiids</taxon>
        <taxon>Gentianales</taxon>
        <taxon>Apocynaceae</taxon>
        <taxon>Rauvolfioideae</taxon>
        <taxon>Vinceae</taxon>
        <taxon>Catharanthinae</taxon>
        <taxon>Catharanthus</taxon>
    </lineage>
</organism>
<name>A0ACC0AFY2_CATRO</name>
<keyword evidence="2" id="KW-1185">Reference proteome</keyword>
<reference evidence="2" key="1">
    <citation type="journal article" date="2023" name="Nat. Plants">
        <title>Single-cell RNA sequencing provides a high-resolution roadmap for understanding the multicellular compartmentation of specialized metabolism.</title>
        <authorList>
            <person name="Sun S."/>
            <person name="Shen X."/>
            <person name="Li Y."/>
            <person name="Li Y."/>
            <person name="Wang S."/>
            <person name="Li R."/>
            <person name="Zhang H."/>
            <person name="Shen G."/>
            <person name="Guo B."/>
            <person name="Wei J."/>
            <person name="Xu J."/>
            <person name="St-Pierre B."/>
            <person name="Chen S."/>
            <person name="Sun C."/>
        </authorList>
    </citation>
    <scope>NUCLEOTIDE SEQUENCE [LARGE SCALE GENOMIC DNA]</scope>
</reference>
<protein>
    <submittedName>
        <fullName evidence="1">Uncharacterized protein</fullName>
    </submittedName>
</protein>
<evidence type="ECO:0000313" key="2">
    <source>
        <dbReference type="Proteomes" id="UP001060085"/>
    </source>
</evidence>
<accession>A0ACC0AFY2</accession>
<comment type="caution">
    <text evidence="1">The sequence shown here is derived from an EMBL/GenBank/DDBJ whole genome shotgun (WGS) entry which is preliminary data.</text>
</comment>
<dbReference type="Proteomes" id="UP001060085">
    <property type="component" value="Linkage Group LG06"/>
</dbReference>
<evidence type="ECO:0000313" key="1">
    <source>
        <dbReference type="EMBL" id="KAI5659265.1"/>
    </source>
</evidence>
<proteinExistence type="predicted"/>
<dbReference type="EMBL" id="CM044706">
    <property type="protein sequence ID" value="KAI5659265.1"/>
    <property type="molecule type" value="Genomic_DNA"/>
</dbReference>
<sequence>MEKKIYGSDYSLCDVYLFTHCKYSEEEISKVLEKDQRILFGEDLELEDPTLEFTDKRSHQTHRKWYESRYICVGYIFARNVQKNTPREFSYGLK</sequence>